<accession>Q2J4T1</accession>
<reference evidence="7 8" key="1">
    <citation type="journal article" date="2007" name="Genome Res.">
        <title>Genome characteristics of facultatively symbiotic Frankia sp. strains reflect host range and host plant biogeography.</title>
        <authorList>
            <person name="Normand P."/>
            <person name="Lapierre P."/>
            <person name="Tisa L.S."/>
            <person name="Gogarten J.P."/>
            <person name="Alloisio N."/>
            <person name="Bagnarol E."/>
            <person name="Bassi C.A."/>
            <person name="Berry A.M."/>
            <person name="Bickhart D.M."/>
            <person name="Choisne N."/>
            <person name="Couloux A."/>
            <person name="Cournoyer B."/>
            <person name="Cruveiller S."/>
            <person name="Daubin V."/>
            <person name="Demange N."/>
            <person name="Francino M.P."/>
            <person name="Goltsman E."/>
            <person name="Huang Y."/>
            <person name="Kopp O.R."/>
            <person name="Labarre L."/>
            <person name="Lapidus A."/>
            <person name="Lavire C."/>
            <person name="Marechal J."/>
            <person name="Martinez M."/>
            <person name="Mastronunzio J.E."/>
            <person name="Mullin B.C."/>
            <person name="Niemann J."/>
            <person name="Pujic P."/>
            <person name="Rawnsley T."/>
            <person name="Rouy Z."/>
            <person name="Schenowitz C."/>
            <person name="Sellstedt A."/>
            <person name="Tavares F."/>
            <person name="Tomkins J.P."/>
            <person name="Vallenet D."/>
            <person name="Valverde C."/>
            <person name="Wall L.G."/>
            <person name="Wang Y."/>
            <person name="Medigue C."/>
            <person name="Benson D.R."/>
        </authorList>
    </citation>
    <scope>NUCLEOTIDE SEQUENCE [LARGE SCALE GENOMIC DNA]</scope>
    <source>
        <strain evidence="8">DSM 45818 / CECT 9043 / CcI3</strain>
    </source>
</reference>
<proteinExistence type="inferred from homology"/>
<dbReference type="OrthoDB" id="1404170at2"/>
<dbReference type="InterPro" id="IPR002477">
    <property type="entry name" value="Peptidoglycan-bd-like"/>
</dbReference>
<dbReference type="Proteomes" id="UP000001937">
    <property type="component" value="Chromosome"/>
</dbReference>
<dbReference type="InterPro" id="IPR036366">
    <property type="entry name" value="PGBDSf"/>
</dbReference>
<evidence type="ECO:0000259" key="5">
    <source>
        <dbReference type="Pfam" id="PF01471"/>
    </source>
</evidence>
<feature type="domain" description="Resuscitation-promoting factor core lysozyme-like" evidence="6">
    <location>
        <begin position="44"/>
        <end position="115"/>
    </location>
</feature>
<dbReference type="SUPFAM" id="SSF47090">
    <property type="entry name" value="PGBD-like"/>
    <property type="match status" value="1"/>
</dbReference>
<evidence type="ECO:0000259" key="6">
    <source>
        <dbReference type="Pfam" id="PF06737"/>
    </source>
</evidence>
<organism evidence="7 8">
    <name type="scientific">Frankia casuarinae (strain DSM 45818 / CECT 9043 / HFP020203 / CcI3)</name>
    <dbReference type="NCBI Taxonomy" id="106370"/>
    <lineage>
        <taxon>Bacteria</taxon>
        <taxon>Bacillati</taxon>
        <taxon>Actinomycetota</taxon>
        <taxon>Actinomycetes</taxon>
        <taxon>Frankiales</taxon>
        <taxon>Frankiaceae</taxon>
        <taxon>Frankia</taxon>
    </lineage>
</organism>
<dbReference type="Gene3D" id="1.10.101.10">
    <property type="entry name" value="PGBD-like superfamily/PGBD"/>
    <property type="match status" value="1"/>
</dbReference>
<dbReference type="KEGG" id="fra:Francci3_4365"/>
<dbReference type="InterPro" id="IPR036365">
    <property type="entry name" value="PGBD-like_sf"/>
</dbReference>
<keyword evidence="4" id="KW-0732">Signal</keyword>
<keyword evidence="8" id="KW-1185">Reference proteome</keyword>
<feature type="chain" id="PRO_5004210275" evidence="4">
    <location>
        <begin position="45"/>
        <end position="225"/>
    </location>
</feature>
<dbReference type="InterPro" id="IPR010618">
    <property type="entry name" value="RPF"/>
</dbReference>
<keyword evidence="2" id="KW-0378">Hydrolase</keyword>
<dbReference type="AlphaFoldDB" id="Q2J4T1"/>
<dbReference type="CAZy" id="GH23">
    <property type="family name" value="Glycoside Hydrolase Family 23"/>
</dbReference>
<dbReference type="eggNOG" id="COG3409">
    <property type="taxonomic scope" value="Bacteria"/>
</dbReference>
<dbReference type="STRING" id="106370.Francci3_4365"/>
<evidence type="ECO:0000313" key="8">
    <source>
        <dbReference type="Proteomes" id="UP000001937"/>
    </source>
</evidence>
<dbReference type="GO" id="GO:0016787">
    <property type="term" value="F:hydrolase activity"/>
    <property type="evidence" value="ECO:0007669"/>
    <property type="project" value="UniProtKB-KW"/>
</dbReference>
<evidence type="ECO:0000256" key="4">
    <source>
        <dbReference type="SAM" id="SignalP"/>
    </source>
</evidence>
<evidence type="ECO:0000313" key="7">
    <source>
        <dbReference type="EMBL" id="ABD13711.1"/>
    </source>
</evidence>
<dbReference type="SUPFAM" id="SSF53955">
    <property type="entry name" value="Lysozyme-like"/>
    <property type="match status" value="1"/>
</dbReference>
<comment type="similarity">
    <text evidence="1">Belongs to the transglycosylase family. Rpf subfamily.</text>
</comment>
<gene>
    <name evidence="7" type="ordered locus">Francci3_4365</name>
</gene>
<accession>A0A1X1Q1Q4</accession>
<dbReference type="InterPro" id="IPR023346">
    <property type="entry name" value="Lysozyme-like_dom_sf"/>
</dbReference>
<dbReference type="RefSeq" id="WP_011438719.1">
    <property type="nucleotide sequence ID" value="NC_007777.1"/>
</dbReference>
<dbReference type="Pfam" id="PF01471">
    <property type="entry name" value="PG_binding_1"/>
    <property type="match status" value="1"/>
</dbReference>
<evidence type="ECO:0000256" key="3">
    <source>
        <dbReference type="SAM" id="MobiDB-lite"/>
    </source>
</evidence>
<dbReference type="Gene3D" id="1.10.530.10">
    <property type="match status" value="1"/>
</dbReference>
<feature type="domain" description="Peptidoglycan binding-like" evidence="5">
    <location>
        <begin position="169"/>
        <end position="222"/>
    </location>
</feature>
<sequence>MSDARISGRQCRAGTRSRARALVVAPVLAAAVGGTFALSQPADAATTWTGLRQCESGGDYTTNTGNAYYGAYQFSASTWHSLGYGGLPHQASPAVQDEAALKLARRSGFGQWPACGRGMGADQLAGGSSSSSGQASRTTERRELTVSPISMSTPVFTRNLTTALARQVRDDVRAWQARVNHLGYPITIDGRYGPRSAAVARALQAAKGLAVDGIVGPATWRATFR</sequence>
<dbReference type="EMBL" id="CP000249">
    <property type="protein sequence ID" value="ABD13711.1"/>
    <property type="molecule type" value="Genomic_DNA"/>
</dbReference>
<evidence type="ECO:0000256" key="1">
    <source>
        <dbReference type="ARBA" id="ARBA00010830"/>
    </source>
</evidence>
<name>Q2J4T1_FRACC</name>
<dbReference type="CDD" id="cd13925">
    <property type="entry name" value="RPF"/>
    <property type="match status" value="1"/>
</dbReference>
<dbReference type="HOGENOM" id="CLU_089927_0_0_11"/>
<protein>
    <submittedName>
        <fullName evidence="7">Transglycosylase-like</fullName>
    </submittedName>
</protein>
<dbReference type="Pfam" id="PF06737">
    <property type="entry name" value="Transglycosylas"/>
    <property type="match status" value="1"/>
</dbReference>
<feature type="region of interest" description="Disordered" evidence="3">
    <location>
        <begin position="122"/>
        <end position="148"/>
    </location>
</feature>
<feature type="signal peptide" evidence="4">
    <location>
        <begin position="1"/>
        <end position="44"/>
    </location>
</feature>
<evidence type="ECO:0000256" key="2">
    <source>
        <dbReference type="ARBA" id="ARBA00022801"/>
    </source>
</evidence>